<dbReference type="RefSeq" id="WP_246061134.1">
    <property type="nucleotide sequence ID" value="NZ_BAAAPR010000004.1"/>
</dbReference>
<reference evidence="8 9" key="1">
    <citation type="submission" date="2019-06" db="EMBL/GenBank/DDBJ databases">
        <title>Sequencing the genomes of 1000 actinobacteria strains.</title>
        <authorList>
            <person name="Klenk H.-P."/>
        </authorList>
    </citation>
    <scope>NUCLEOTIDE SEQUENCE [LARGE SCALE GENOMIC DNA]</scope>
    <source>
        <strain evidence="8 9">DSM 18607</strain>
    </source>
</reference>
<evidence type="ECO:0000313" key="9">
    <source>
        <dbReference type="Proteomes" id="UP000317893"/>
    </source>
</evidence>
<comment type="similarity">
    <text evidence="2">Belongs to the ComB family.</text>
</comment>
<keyword evidence="6" id="KW-0460">Magnesium</keyword>
<keyword evidence="5" id="KW-0378">Hydrolase</keyword>
<name>A0A542E051_9MICO</name>
<keyword evidence="9" id="KW-1185">Reference proteome</keyword>
<protein>
    <recommendedName>
        <fullName evidence="4">Probable 2-phosphosulfolactate phosphatase</fullName>
        <ecNumber evidence="3">3.1.3.71</ecNumber>
    </recommendedName>
</protein>
<dbReference type="PANTHER" id="PTHR37311">
    <property type="entry name" value="2-PHOSPHOSULFOLACTATE PHOSPHATASE-RELATED"/>
    <property type="match status" value="1"/>
</dbReference>
<evidence type="ECO:0000256" key="1">
    <source>
        <dbReference type="ARBA" id="ARBA00001946"/>
    </source>
</evidence>
<dbReference type="InterPro" id="IPR036702">
    <property type="entry name" value="ComB-like_sf"/>
</dbReference>
<dbReference type="AlphaFoldDB" id="A0A542E051"/>
<dbReference type="SUPFAM" id="SSF142823">
    <property type="entry name" value="ComB-like"/>
    <property type="match status" value="1"/>
</dbReference>
<gene>
    <name evidence="8" type="ORF">FB458_1807</name>
</gene>
<accession>A0A542E051</accession>
<evidence type="ECO:0000256" key="5">
    <source>
        <dbReference type="ARBA" id="ARBA00022801"/>
    </source>
</evidence>
<evidence type="ECO:0000256" key="4">
    <source>
        <dbReference type="ARBA" id="ARBA00021948"/>
    </source>
</evidence>
<dbReference type="EC" id="3.1.3.71" evidence="3"/>
<dbReference type="GO" id="GO:0050532">
    <property type="term" value="F:2-phosphosulfolactate phosphatase activity"/>
    <property type="evidence" value="ECO:0007669"/>
    <property type="project" value="UniProtKB-EC"/>
</dbReference>
<evidence type="ECO:0000256" key="6">
    <source>
        <dbReference type="ARBA" id="ARBA00022842"/>
    </source>
</evidence>
<dbReference type="EMBL" id="VFMN01000001">
    <property type="protein sequence ID" value="TQJ08715.1"/>
    <property type="molecule type" value="Genomic_DNA"/>
</dbReference>
<dbReference type="Gene3D" id="3.90.1560.10">
    <property type="entry name" value="ComB-like"/>
    <property type="match status" value="1"/>
</dbReference>
<dbReference type="Pfam" id="PF04029">
    <property type="entry name" value="2-ph_phosp"/>
    <property type="match status" value="1"/>
</dbReference>
<organism evidence="8 9">
    <name type="scientific">Lapillicoccus jejuensis</name>
    <dbReference type="NCBI Taxonomy" id="402171"/>
    <lineage>
        <taxon>Bacteria</taxon>
        <taxon>Bacillati</taxon>
        <taxon>Actinomycetota</taxon>
        <taxon>Actinomycetes</taxon>
        <taxon>Micrococcales</taxon>
        <taxon>Intrasporangiaceae</taxon>
        <taxon>Lapillicoccus</taxon>
    </lineage>
</organism>
<proteinExistence type="inferred from homology"/>
<sequence length="252" mass="25730">MPAPSARARVRLEWGPVGAAALLRELDPAGALAVVVDVLSFTTTLTVAADRGVVVHPHPWHEDAHERARALGATLAVGRRAAGPGEVSLSPRTVRDAVGLERLVLPSPNGASIAHALAATGATVLAASLRNRAAVAAHLRARLAADERAVVVLVAAGERWPDGSLRPAVEDLWGAGGVAAGLEEATLDEESRAARASYAVVAPRIGDALLACTSGRELVDGGFDGDVLVAAELDASRVVPVLGADGAFRPAH</sequence>
<dbReference type="PANTHER" id="PTHR37311:SF1">
    <property type="entry name" value="2-PHOSPHOSULFOLACTATE PHOSPHATASE-RELATED"/>
    <property type="match status" value="1"/>
</dbReference>
<dbReference type="InterPro" id="IPR005238">
    <property type="entry name" value="ComB-like"/>
</dbReference>
<evidence type="ECO:0000256" key="7">
    <source>
        <dbReference type="ARBA" id="ARBA00033711"/>
    </source>
</evidence>
<comment type="cofactor">
    <cofactor evidence="1">
        <name>Mg(2+)</name>
        <dbReference type="ChEBI" id="CHEBI:18420"/>
    </cofactor>
</comment>
<evidence type="ECO:0000313" key="8">
    <source>
        <dbReference type="EMBL" id="TQJ08715.1"/>
    </source>
</evidence>
<dbReference type="GO" id="GO:0000287">
    <property type="term" value="F:magnesium ion binding"/>
    <property type="evidence" value="ECO:0007669"/>
    <property type="project" value="InterPro"/>
</dbReference>
<dbReference type="Proteomes" id="UP000317893">
    <property type="component" value="Unassembled WGS sequence"/>
</dbReference>
<dbReference type="GO" id="GO:0050545">
    <property type="term" value="F:sulfopyruvate decarboxylase activity"/>
    <property type="evidence" value="ECO:0007669"/>
    <property type="project" value="TreeGrafter"/>
</dbReference>
<comment type="catalytic activity">
    <reaction evidence="7">
        <text>(2R)-O-phospho-3-sulfolactate + H2O = (2R)-3-sulfolactate + phosphate</text>
        <dbReference type="Rhea" id="RHEA:23416"/>
        <dbReference type="ChEBI" id="CHEBI:15377"/>
        <dbReference type="ChEBI" id="CHEBI:15597"/>
        <dbReference type="ChEBI" id="CHEBI:43474"/>
        <dbReference type="ChEBI" id="CHEBI:58738"/>
        <dbReference type="EC" id="3.1.3.71"/>
    </reaction>
</comment>
<evidence type="ECO:0000256" key="2">
    <source>
        <dbReference type="ARBA" id="ARBA00009997"/>
    </source>
</evidence>
<comment type="caution">
    <text evidence="8">The sequence shown here is derived from an EMBL/GenBank/DDBJ whole genome shotgun (WGS) entry which is preliminary data.</text>
</comment>
<evidence type="ECO:0000256" key="3">
    <source>
        <dbReference type="ARBA" id="ARBA00012953"/>
    </source>
</evidence>